<proteinExistence type="predicted"/>
<accession>A0ACC0VMB6</accession>
<keyword evidence="2" id="KW-1185">Reference proteome</keyword>
<protein>
    <submittedName>
        <fullName evidence="1">Uncharacterized protein</fullName>
    </submittedName>
</protein>
<dbReference type="EMBL" id="CM047587">
    <property type="protein sequence ID" value="KAI9907599.1"/>
    <property type="molecule type" value="Genomic_DNA"/>
</dbReference>
<sequence>MPAASLSNPHHAFQKFGTGNIETLGTIPRQANVNVRAALLDFYATYYSVSIMKLVIYGKEPLATLRGWAEALFATIRTSGRTSPTFGNEVPLDASRLARVVQVHPVKDLRIIDLSWPFPSLHGVYLTKPTKILSHLIGHEGAGSILSYIKAQEWANGLLNRKFWRARSCVS</sequence>
<dbReference type="Proteomes" id="UP001163321">
    <property type="component" value="Chromosome 8"/>
</dbReference>
<reference evidence="1 2" key="1">
    <citation type="journal article" date="2022" name="bioRxiv">
        <title>The genome of the oomycete Peronosclerospora sorghi, a cosmopolitan pathogen of maize and sorghum, is inflated with dispersed pseudogenes.</title>
        <authorList>
            <person name="Fletcher K."/>
            <person name="Martin F."/>
            <person name="Isakeit T."/>
            <person name="Cavanaugh K."/>
            <person name="Magill C."/>
            <person name="Michelmore R."/>
        </authorList>
    </citation>
    <scope>NUCLEOTIDE SEQUENCE [LARGE SCALE GENOMIC DNA]</scope>
    <source>
        <strain evidence="1">P6</strain>
    </source>
</reference>
<name>A0ACC0VMB6_9STRA</name>
<comment type="caution">
    <text evidence="1">The sequence shown here is derived from an EMBL/GenBank/DDBJ whole genome shotgun (WGS) entry which is preliminary data.</text>
</comment>
<evidence type="ECO:0000313" key="1">
    <source>
        <dbReference type="EMBL" id="KAI9907599.1"/>
    </source>
</evidence>
<organism evidence="1 2">
    <name type="scientific">Peronosclerospora sorghi</name>
    <dbReference type="NCBI Taxonomy" id="230839"/>
    <lineage>
        <taxon>Eukaryota</taxon>
        <taxon>Sar</taxon>
        <taxon>Stramenopiles</taxon>
        <taxon>Oomycota</taxon>
        <taxon>Peronosporomycetes</taxon>
        <taxon>Peronosporales</taxon>
        <taxon>Peronosporaceae</taxon>
        <taxon>Peronosclerospora</taxon>
    </lineage>
</organism>
<evidence type="ECO:0000313" key="2">
    <source>
        <dbReference type="Proteomes" id="UP001163321"/>
    </source>
</evidence>
<gene>
    <name evidence="1" type="ORF">PsorP6_002908</name>
</gene>